<dbReference type="HOGENOM" id="CLU_052345_0_0_11"/>
<organism evidence="5 6">
    <name type="scientific">Slackia exigua (strain ATCC 700122 / DSM 15923 / CIP 105133 / JCM 11022 / KCTC 5966 / S-7)</name>
    <dbReference type="NCBI Taxonomy" id="649764"/>
    <lineage>
        <taxon>Bacteria</taxon>
        <taxon>Bacillati</taxon>
        <taxon>Actinomycetota</taxon>
        <taxon>Coriobacteriia</taxon>
        <taxon>Eggerthellales</taxon>
        <taxon>Eggerthellaceae</taxon>
        <taxon>Slackia</taxon>
    </lineage>
</organism>
<evidence type="ECO:0000313" key="6">
    <source>
        <dbReference type="Proteomes" id="UP000006001"/>
    </source>
</evidence>
<name>D0WI62_SLAES</name>
<evidence type="ECO:0000259" key="4">
    <source>
        <dbReference type="PROSITE" id="PS01124"/>
    </source>
</evidence>
<dbReference type="GeneID" id="85008342"/>
<keyword evidence="6" id="KW-1185">Reference proteome</keyword>
<dbReference type="InterPro" id="IPR009057">
    <property type="entry name" value="Homeodomain-like_sf"/>
</dbReference>
<gene>
    <name evidence="5" type="ORF">HMPREF0762_01534</name>
</gene>
<dbReference type="InterPro" id="IPR053142">
    <property type="entry name" value="PchR_regulatory_protein"/>
</dbReference>
<dbReference type="RefSeq" id="WP_006362796.1">
    <property type="nucleotide sequence ID" value="NZ_GG700631.1"/>
</dbReference>
<keyword evidence="1" id="KW-0805">Transcription regulation</keyword>
<keyword evidence="2" id="KW-0238">DNA-binding</keyword>
<evidence type="ECO:0000256" key="2">
    <source>
        <dbReference type="ARBA" id="ARBA00023125"/>
    </source>
</evidence>
<sequence length="358" mass="38400">MPNPLPFDFVTHKGMALSFPGDRAVELKLSDPIGEGTMTGYLLSSHVAVCLVDFACEECPSMMPASRFFGGGTARRAGNAVQAGSASESLGGSDADEWFSINYCIEGRCETDIPHVGVAVVGESDVCVSFACASNGKFEPPRSFRYPLARYVGIEVFVCAAVVDEPEFGLLREMDPDVVGAWRRMGSSAVFSGDEELIGQMKRAGSAVRSGDWTQAKLAVLELLWALSRRDCSLAKPQTLLAPMQLRMAKTAHDLIESAPAQPHDARDMAFDMGVSATTLNGYFEKVYGMTIASYARRRRIRLAQGMLEQGKSVSAAACAAGYGNPSKFAAAFKRETGLTPSEFRKRSGCAGRSLPSA</sequence>
<dbReference type="PROSITE" id="PS00041">
    <property type="entry name" value="HTH_ARAC_FAMILY_1"/>
    <property type="match status" value="1"/>
</dbReference>
<protein>
    <submittedName>
        <fullName evidence="5">Transcriptional regulator, AraC family</fullName>
    </submittedName>
</protein>
<dbReference type="GO" id="GO:0003700">
    <property type="term" value="F:DNA-binding transcription factor activity"/>
    <property type="evidence" value="ECO:0007669"/>
    <property type="project" value="InterPro"/>
</dbReference>
<dbReference type="SMART" id="SM00342">
    <property type="entry name" value="HTH_ARAC"/>
    <property type="match status" value="1"/>
</dbReference>
<dbReference type="STRING" id="649764.HMPREF0762_01534"/>
<dbReference type="SUPFAM" id="SSF46689">
    <property type="entry name" value="Homeodomain-like"/>
    <property type="match status" value="2"/>
</dbReference>
<dbReference type="PANTHER" id="PTHR47893:SF1">
    <property type="entry name" value="REGULATORY PROTEIN PCHR"/>
    <property type="match status" value="1"/>
</dbReference>
<dbReference type="eggNOG" id="COG2207">
    <property type="taxonomic scope" value="Bacteria"/>
</dbReference>
<dbReference type="PROSITE" id="PS01124">
    <property type="entry name" value="HTH_ARAC_FAMILY_2"/>
    <property type="match status" value="1"/>
</dbReference>
<dbReference type="OrthoDB" id="5949386at2"/>
<dbReference type="AlphaFoldDB" id="D0WI62"/>
<feature type="domain" description="HTH araC/xylS-type" evidence="4">
    <location>
        <begin position="250"/>
        <end position="347"/>
    </location>
</feature>
<dbReference type="Gene3D" id="1.10.10.60">
    <property type="entry name" value="Homeodomain-like"/>
    <property type="match status" value="1"/>
</dbReference>
<proteinExistence type="predicted"/>
<comment type="caution">
    <text evidence="5">The sequence shown here is derived from an EMBL/GenBank/DDBJ whole genome shotgun (WGS) entry which is preliminary data.</text>
</comment>
<dbReference type="PANTHER" id="PTHR47893">
    <property type="entry name" value="REGULATORY PROTEIN PCHR"/>
    <property type="match status" value="1"/>
</dbReference>
<dbReference type="GO" id="GO:0043565">
    <property type="term" value="F:sequence-specific DNA binding"/>
    <property type="evidence" value="ECO:0007669"/>
    <property type="project" value="InterPro"/>
</dbReference>
<accession>D0WI62</accession>
<keyword evidence="3" id="KW-0804">Transcription</keyword>
<reference evidence="5" key="1">
    <citation type="submission" date="2009-10" db="EMBL/GenBank/DDBJ databases">
        <authorList>
            <person name="Weinstock G."/>
            <person name="Sodergren E."/>
            <person name="Clifton S."/>
            <person name="Fulton L."/>
            <person name="Fulton B."/>
            <person name="Courtney L."/>
            <person name="Fronick C."/>
            <person name="Harrison M."/>
            <person name="Strong C."/>
            <person name="Farmer C."/>
            <person name="Delahaunty K."/>
            <person name="Markovic C."/>
            <person name="Hall O."/>
            <person name="Minx P."/>
            <person name="Tomlinson C."/>
            <person name="Mitreva M."/>
            <person name="Nelson J."/>
            <person name="Hou S."/>
            <person name="Wollam A."/>
            <person name="Pepin K.H."/>
            <person name="Johnson M."/>
            <person name="Bhonagiri V."/>
            <person name="Nash W.E."/>
            <person name="Warren W."/>
            <person name="Chinwalla A."/>
            <person name="Mardis E.R."/>
            <person name="Wilson R.K."/>
        </authorList>
    </citation>
    <scope>NUCLEOTIDE SEQUENCE [LARGE SCALE GENOMIC DNA]</scope>
    <source>
        <strain evidence="5">ATCC 700122</strain>
    </source>
</reference>
<evidence type="ECO:0000313" key="5">
    <source>
        <dbReference type="EMBL" id="EEZ60729.1"/>
    </source>
</evidence>
<evidence type="ECO:0000256" key="3">
    <source>
        <dbReference type="ARBA" id="ARBA00023163"/>
    </source>
</evidence>
<dbReference type="InterPro" id="IPR018062">
    <property type="entry name" value="HTH_AraC-typ_CS"/>
</dbReference>
<evidence type="ECO:0000256" key="1">
    <source>
        <dbReference type="ARBA" id="ARBA00023015"/>
    </source>
</evidence>
<dbReference type="InterPro" id="IPR018060">
    <property type="entry name" value="HTH_AraC"/>
</dbReference>
<dbReference type="Pfam" id="PF12833">
    <property type="entry name" value="HTH_18"/>
    <property type="match status" value="1"/>
</dbReference>
<dbReference type="Proteomes" id="UP000006001">
    <property type="component" value="Unassembled WGS sequence"/>
</dbReference>
<dbReference type="EMBL" id="ACUX02000016">
    <property type="protein sequence ID" value="EEZ60729.1"/>
    <property type="molecule type" value="Genomic_DNA"/>
</dbReference>